<sequence>GSNDTASDAYNCGSSNYIASNSFHSCSSEADNAADTIHSYPEGRHGTDSPWHGSITSNSGDPNHHADHSYFACYHATNALNPNHYSVHSDHDTNNNPYHSWVPDATYSIHVPTSTNHQPMKVVIA</sequence>
<accession>F2E2Q5</accession>
<reference evidence="2" key="1">
    <citation type="journal article" date="2011" name="Plant Physiol.">
        <title>Comprehensive sequence analysis of 24,783 barley full-length cDNAs derived from 12 clone libraries.</title>
        <authorList>
            <person name="Matsumoto T."/>
            <person name="Tanaka T."/>
            <person name="Sakai H."/>
            <person name="Amano N."/>
            <person name="Kanamori H."/>
            <person name="Kurita K."/>
            <person name="Kikuta A."/>
            <person name="Kamiya K."/>
            <person name="Yamamoto M."/>
            <person name="Ikawa H."/>
            <person name="Fujii N."/>
            <person name="Hori K."/>
            <person name="Itoh T."/>
            <person name="Sato K."/>
        </authorList>
    </citation>
    <scope>NUCLEOTIDE SEQUENCE</scope>
    <source>
        <tissue evidence="2">Shoot and root</tissue>
    </source>
</reference>
<organism evidence="2">
    <name type="scientific">Hordeum vulgare subsp. vulgare</name>
    <name type="common">Domesticated barley</name>
    <dbReference type="NCBI Taxonomy" id="112509"/>
    <lineage>
        <taxon>Eukaryota</taxon>
        <taxon>Viridiplantae</taxon>
        <taxon>Streptophyta</taxon>
        <taxon>Embryophyta</taxon>
        <taxon>Tracheophyta</taxon>
        <taxon>Spermatophyta</taxon>
        <taxon>Magnoliopsida</taxon>
        <taxon>Liliopsida</taxon>
        <taxon>Poales</taxon>
        <taxon>Poaceae</taxon>
        <taxon>BOP clade</taxon>
        <taxon>Pooideae</taxon>
        <taxon>Triticodae</taxon>
        <taxon>Triticeae</taxon>
        <taxon>Hordeinae</taxon>
        <taxon>Hordeum</taxon>
    </lineage>
</organism>
<dbReference type="EMBL" id="AK370427">
    <property type="protein sequence ID" value="BAK01627.1"/>
    <property type="molecule type" value="mRNA"/>
</dbReference>
<name>F2E2Q5_HORVV</name>
<protein>
    <submittedName>
        <fullName evidence="2">Predicted protein</fullName>
    </submittedName>
</protein>
<feature type="region of interest" description="Disordered" evidence="1">
    <location>
        <begin position="37"/>
        <end position="60"/>
    </location>
</feature>
<proteinExistence type="evidence at transcript level"/>
<feature type="non-terminal residue" evidence="2">
    <location>
        <position position="1"/>
    </location>
</feature>
<evidence type="ECO:0000256" key="1">
    <source>
        <dbReference type="SAM" id="MobiDB-lite"/>
    </source>
</evidence>
<dbReference type="AlphaFoldDB" id="F2E2Q5"/>
<evidence type="ECO:0000313" key="2">
    <source>
        <dbReference type="EMBL" id="BAK01627.1"/>
    </source>
</evidence>